<dbReference type="GO" id="GO:0005794">
    <property type="term" value="C:Golgi apparatus"/>
    <property type="evidence" value="ECO:0000318"/>
    <property type="project" value="GO_Central"/>
</dbReference>
<dbReference type="EMBL" id="KZ772780">
    <property type="protein sequence ID" value="PTQ31661.1"/>
    <property type="molecule type" value="Genomic_DNA"/>
</dbReference>
<feature type="transmembrane region" description="Helical" evidence="8">
    <location>
        <begin position="52"/>
        <end position="71"/>
    </location>
</feature>
<dbReference type="EC" id="2.3.1.225" evidence="8"/>
<feature type="transmembrane region" description="Helical" evidence="8">
    <location>
        <begin position="83"/>
        <end position="100"/>
    </location>
</feature>
<dbReference type="EMBL" id="KZ772780">
    <property type="protein sequence ID" value="PTQ31662.1"/>
    <property type="molecule type" value="Genomic_DNA"/>
</dbReference>
<feature type="transmembrane region" description="Helical" evidence="8">
    <location>
        <begin position="20"/>
        <end position="40"/>
    </location>
</feature>
<keyword evidence="7 8" id="KW-0012">Acyltransferase</keyword>
<dbReference type="PROSITE" id="PS50216">
    <property type="entry name" value="DHHC"/>
    <property type="match status" value="1"/>
</dbReference>
<dbReference type="GO" id="GO:0006612">
    <property type="term" value="P:protein targeting to membrane"/>
    <property type="evidence" value="ECO:0000318"/>
    <property type="project" value="GO_Central"/>
</dbReference>
<dbReference type="Gramene" id="Mp8g13880.2">
    <property type="protein sequence ID" value="Mp8g13880.2.cds"/>
    <property type="gene ID" value="Mp8g13880"/>
</dbReference>
<dbReference type="InterPro" id="IPR039859">
    <property type="entry name" value="PFA4/ZDH16/20/ERF2-like"/>
</dbReference>
<feature type="transmembrane region" description="Helical" evidence="8">
    <location>
        <begin position="282"/>
        <end position="303"/>
    </location>
</feature>
<dbReference type="Proteomes" id="UP000244005">
    <property type="component" value="Unassembled WGS sequence"/>
</dbReference>
<dbReference type="OrthoDB" id="331948at2759"/>
<dbReference type="PANTHER" id="PTHR22883">
    <property type="entry name" value="ZINC FINGER DHHC DOMAIN CONTAINING PROTEIN"/>
    <property type="match status" value="1"/>
</dbReference>
<feature type="domain" description="Palmitoyltransferase DHHC" evidence="9">
    <location>
        <begin position="188"/>
        <end position="320"/>
    </location>
</feature>
<dbReference type="Gramene" id="Mp8g13880.1">
    <property type="protein sequence ID" value="Mp8g13880.1.cds"/>
    <property type="gene ID" value="Mp8g13880"/>
</dbReference>
<dbReference type="Gramene" id="Mp8g13880.3">
    <property type="protein sequence ID" value="Mp8g13880.3.cds"/>
    <property type="gene ID" value="Mp8g13880"/>
</dbReference>
<evidence type="ECO:0000256" key="7">
    <source>
        <dbReference type="ARBA" id="ARBA00023315"/>
    </source>
</evidence>
<comment type="catalytic activity">
    <reaction evidence="8">
        <text>L-cysteinyl-[protein] + hexadecanoyl-CoA = S-hexadecanoyl-L-cysteinyl-[protein] + CoA</text>
        <dbReference type="Rhea" id="RHEA:36683"/>
        <dbReference type="Rhea" id="RHEA-COMP:10131"/>
        <dbReference type="Rhea" id="RHEA-COMP:11032"/>
        <dbReference type="ChEBI" id="CHEBI:29950"/>
        <dbReference type="ChEBI" id="CHEBI:57287"/>
        <dbReference type="ChEBI" id="CHEBI:57379"/>
        <dbReference type="ChEBI" id="CHEBI:74151"/>
        <dbReference type="EC" id="2.3.1.225"/>
    </reaction>
</comment>
<reference evidence="10" key="2">
    <citation type="submission" date="2017-12" db="EMBL/GenBank/DDBJ databases">
        <title>WGS assembly of Marchantia polymorpha.</title>
        <authorList>
            <person name="Bowman J.L."/>
            <person name="Kohchi T."/>
            <person name="Yamato K.T."/>
            <person name="Jenkins J."/>
            <person name="Shu S."/>
            <person name="Ishizaki K."/>
            <person name="Yamaoka S."/>
            <person name="Nishihama R."/>
            <person name="Nakamura Y."/>
            <person name="Berger F."/>
            <person name="Adam C."/>
            <person name="Aki S.S."/>
            <person name="Althoff F."/>
            <person name="Araki T."/>
            <person name="Arteaga-Vazquez M.A."/>
            <person name="Balasubrmanian S."/>
            <person name="Bauer D."/>
            <person name="Boehm C.R."/>
            <person name="Briginshaw L."/>
            <person name="Caballero-Perez J."/>
            <person name="Catarino B."/>
            <person name="Chen F."/>
            <person name="Chiyoda S."/>
            <person name="Chovatia M."/>
            <person name="Davies K.M."/>
            <person name="Delmans M."/>
            <person name="Demura T."/>
            <person name="Dierschke T."/>
            <person name="Dolan L."/>
            <person name="Dorantes-Acosta A.E."/>
            <person name="Eklund D.M."/>
            <person name="Florent S.N."/>
            <person name="Flores-Sandoval E."/>
            <person name="Fujiyama A."/>
            <person name="Fukuzawa H."/>
            <person name="Galik B."/>
            <person name="Grimanelli D."/>
            <person name="Grimwood J."/>
            <person name="Grossniklaus U."/>
            <person name="Hamada T."/>
            <person name="Haseloff J."/>
            <person name="Hetherington A.J."/>
            <person name="Higo A."/>
            <person name="Hirakawa Y."/>
            <person name="Hundley H.N."/>
            <person name="Ikeda Y."/>
            <person name="Inoue K."/>
            <person name="Inoue S."/>
            <person name="Ishida S."/>
            <person name="Jia Q."/>
            <person name="Kakita M."/>
            <person name="Kanazawa T."/>
            <person name="Kawai Y."/>
            <person name="Kawashima T."/>
            <person name="Kennedy M."/>
            <person name="Kinose K."/>
            <person name="Kinoshita T."/>
            <person name="Kohara Y."/>
            <person name="Koide E."/>
            <person name="Komatsu K."/>
            <person name="Kopischke S."/>
            <person name="Kubo M."/>
            <person name="Kyozuka J."/>
            <person name="Lagercrantz U."/>
            <person name="Lin S.S."/>
            <person name="Lindquist E."/>
            <person name="Lipzen A.M."/>
            <person name="Lu C."/>
            <person name="Luna E.D."/>
            <person name="Martienssen R.A."/>
            <person name="Minamino N."/>
            <person name="Mizutani M."/>
            <person name="Mizutani M."/>
            <person name="Mochizuki N."/>
            <person name="Monte I."/>
            <person name="Mosher R."/>
            <person name="Nagasaki H."/>
            <person name="Nakagami H."/>
            <person name="Naramoto S."/>
            <person name="Nishitani K."/>
            <person name="Ohtani M."/>
            <person name="Okamoto T."/>
            <person name="Okumura M."/>
            <person name="Phillips J."/>
            <person name="Pollak B."/>
            <person name="Reinders A."/>
            <person name="Roevekamp M."/>
            <person name="Sano R."/>
            <person name="Sawa S."/>
            <person name="Schmid M.W."/>
            <person name="Shirakawa M."/>
            <person name="Solano R."/>
            <person name="Spunde A."/>
            <person name="Suetsugu N."/>
            <person name="Sugano S."/>
            <person name="Sugiyama A."/>
            <person name="Sun R."/>
            <person name="Suzuki Y."/>
            <person name="Takenaka M."/>
            <person name="Takezawa D."/>
            <person name="Tomogane H."/>
            <person name="Tsuzuki M."/>
            <person name="Ueda T."/>
            <person name="Umeda M."/>
            <person name="Ward J.M."/>
            <person name="Watanabe Y."/>
            <person name="Yazaki K."/>
            <person name="Yokoyama R."/>
            <person name="Yoshitake Y."/>
            <person name="Yotsui I."/>
            <person name="Zachgo S."/>
            <person name="Schmutz J."/>
        </authorList>
    </citation>
    <scope>NUCLEOTIDE SEQUENCE [LARGE SCALE GENOMIC DNA]</scope>
    <source>
        <strain evidence="10">Tak-1</strain>
    </source>
</reference>
<dbReference type="InterPro" id="IPR001594">
    <property type="entry name" value="Palmitoyltrfase_DHHC"/>
</dbReference>
<evidence type="ECO:0000259" key="9">
    <source>
        <dbReference type="Pfam" id="PF01529"/>
    </source>
</evidence>
<comment type="similarity">
    <text evidence="2 8">Belongs to the DHHC palmitoyltransferase family.</text>
</comment>
<dbReference type="Gramene" id="Mp8g13880.5">
    <property type="protein sequence ID" value="Mp8g13880.5.cds"/>
    <property type="gene ID" value="Mp8g13880"/>
</dbReference>
<keyword evidence="3 8" id="KW-0808">Transferase</keyword>
<dbReference type="OMA" id="AVFLIWH"/>
<dbReference type="Gramene" id="Mp8g13880.4">
    <property type="protein sequence ID" value="Mp8g13880.4.cds"/>
    <property type="gene ID" value="Mp8g13880"/>
</dbReference>
<comment type="domain">
    <text evidence="8">The DHHC domain is required for palmitoyltransferase activity.</text>
</comment>
<dbReference type="EMBL" id="KZ772780">
    <property type="protein sequence ID" value="PTQ31663.1"/>
    <property type="molecule type" value="Genomic_DNA"/>
</dbReference>
<dbReference type="GO" id="GO:0016020">
    <property type="term" value="C:membrane"/>
    <property type="evidence" value="ECO:0007669"/>
    <property type="project" value="UniProtKB-SubCell"/>
</dbReference>
<dbReference type="GO" id="GO:0019706">
    <property type="term" value="F:protein-cysteine S-palmitoyltransferase activity"/>
    <property type="evidence" value="ECO:0000318"/>
    <property type="project" value="GO_Central"/>
</dbReference>
<evidence type="ECO:0000256" key="5">
    <source>
        <dbReference type="ARBA" id="ARBA00022989"/>
    </source>
</evidence>
<accession>A0A2R6WCS8</accession>
<evidence type="ECO:0000313" key="10">
    <source>
        <dbReference type="EMBL" id="PTQ31662.1"/>
    </source>
</evidence>
<protein>
    <recommendedName>
        <fullName evidence="8">S-acyltransferase</fullName>
        <ecNumber evidence="8">2.3.1.225</ecNumber>
    </recommendedName>
    <alternativeName>
        <fullName evidence="8">Palmitoyltransferase</fullName>
    </alternativeName>
</protein>
<evidence type="ECO:0000256" key="6">
    <source>
        <dbReference type="ARBA" id="ARBA00023136"/>
    </source>
</evidence>
<dbReference type="PANTHER" id="PTHR22883:SF127">
    <property type="entry name" value="ZDHHC-TYPE PALMITOYLTRANSFERASE 3-RELATED"/>
    <property type="match status" value="1"/>
</dbReference>
<dbReference type="GO" id="GO:0005783">
    <property type="term" value="C:endoplasmic reticulum"/>
    <property type="evidence" value="ECO:0000318"/>
    <property type="project" value="GO_Central"/>
</dbReference>
<proteinExistence type="inferred from homology"/>
<feature type="transmembrane region" description="Helical" evidence="8">
    <location>
        <begin position="106"/>
        <end position="123"/>
    </location>
</feature>
<keyword evidence="5 8" id="KW-1133">Transmembrane helix</keyword>
<keyword evidence="11" id="KW-1185">Reference proteome</keyword>
<keyword evidence="6 8" id="KW-0472">Membrane</keyword>
<evidence type="ECO:0000256" key="8">
    <source>
        <dbReference type="RuleBase" id="RU079119"/>
    </source>
</evidence>
<evidence type="ECO:0000256" key="2">
    <source>
        <dbReference type="ARBA" id="ARBA00008574"/>
    </source>
</evidence>
<dbReference type="EMBL" id="KZ772780">
    <property type="protein sequence ID" value="PTQ31660.1"/>
    <property type="molecule type" value="Genomic_DNA"/>
</dbReference>
<dbReference type="Pfam" id="PF01529">
    <property type="entry name" value="DHHC"/>
    <property type="match status" value="1"/>
</dbReference>
<keyword evidence="4 8" id="KW-0812">Transmembrane</keyword>
<evidence type="ECO:0000313" key="11">
    <source>
        <dbReference type="Proteomes" id="UP000244005"/>
    </source>
</evidence>
<name>A0A2R6WCS8_MARPO</name>
<sequence>MESTRRFQRCKILDRWVGNFLPIITPWILIPSGFGVFSALLQGCADNSLHDVVLFVVLPVGVWFIISQLCGKKILGPTSAPSSVAALIATMFATYFWRVSSVMNKFFSVTFGVLCIFLATMFWRMIKSNPGRLVPDISLASVPYYPSRSYGDKNENFQVLDVPRAVQCRGSVRALATSNAYMEGIPLLRSKHCKYCNVPVERYDHHCPAIYNCVGRRNHVLFLSMMATFVIAEALYLDACYTYLLADPGMSGSKTRLDGGLEDSIENWEWTLALQILRGKSWVLGTAVVAFIQILWQIPFIGFHIYCACINLTTDELFHWQTYVDLHVETPPEPGLPRGGIEFFNPYCNGIRNNLASFLRS</sequence>
<organism evidence="10 11">
    <name type="scientific">Marchantia polymorpha</name>
    <name type="common">Common liverwort</name>
    <name type="synonym">Marchantia aquatica</name>
    <dbReference type="NCBI Taxonomy" id="3197"/>
    <lineage>
        <taxon>Eukaryota</taxon>
        <taxon>Viridiplantae</taxon>
        <taxon>Streptophyta</taxon>
        <taxon>Embryophyta</taxon>
        <taxon>Marchantiophyta</taxon>
        <taxon>Marchantiopsida</taxon>
        <taxon>Marchantiidae</taxon>
        <taxon>Marchantiales</taxon>
        <taxon>Marchantiaceae</taxon>
        <taxon>Marchantia</taxon>
    </lineage>
</organism>
<evidence type="ECO:0000256" key="4">
    <source>
        <dbReference type="ARBA" id="ARBA00022692"/>
    </source>
</evidence>
<evidence type="ECO:0000256" key="1">
    <source>
        <dbReference type="ARBA" id="ARBA00004141"/>
    </source>
</evidence>
<comment type="subcellular location">
    <subcellularLocation>
        <location evidence="1">Membrane</location>
        <topology evidence="1">Multi-pass membrane protein</topology>
    </subcellularLocation>
</comment>
<dbReference type="AlphaFoldDB" id="A0A2R6WCS8"/>
<dbReference type="EMBL" id="KZ772780">
    <property type="protein sequence ID" value="PTQ31659.1"/>
    <property type="molecule type" value="Genomic_DNA"/>
</dbReference>
<reference evidence="11" key="1">
    <citation type="journal article" date="2017" name="Cell">
        <title>Insights into land plant evolution garnered from the Marchantia polymorpha genome.</title>
        <authorList>
            <person name="Bowman J.L."/>
            <person name="Kohchi T."/>
            <person name="Yamato K.T."/>
            <person name="Jenkins J."/>
            <person name="Shu S."/>
            <person name="Ishizaki K."/>
            <person name="Yamaoka S."/>
            <person name="Nishihama R."/>
            <person name="Nakamura Y."/>
            <person name="Berger F."/>
            <person name="Adam C."/>
            <person name="Aki S.S."/>
            <person name="Althoff F."/>
            <person name="Araki T."/>
            <person name="Arteaga-Vazquez M.A."/>
            <person name="Balasubrmanian S."/>
            <person name="Barry K."/>
            <person name="Bauer D."/>
            <person name="Boehm C.R."/>
            <person name="Briginshaw L."/>
            <person name="Caballero-Perez J."/>
            <person name="Catarino B."/>
            <person name="Chen F."/>
            <person name="Chiyoda S."/>
            <person name="Chovatia M."/>
            <person name="Davies K.M."/>
            <person name="Delmans M."/>
            <person name="Demura T."/>
            <person name="Dierschke T."/>
            <person name="Dolan L."/>
            <person name="Dorantes-Acosta A.E."/>
            <person name="Eklund D.M."/>
            <person name="Florent S.N."/>
            <person name="Flores-Sandoval E."/>
            <person name="Fujiyama A."/>
            <person name="Fukuzawa H."/>
            <person name="Galik B."/>
            <person name="Grimanelli D."/>
            <person name="Grimwood J."/>
            <person name="Grossniklaus U."/>
            <person name="Hamada T."/>
            <person name="Haseloff J."/>
            <person name="Hetherington A.J."/>
            <person name="Higo A."/>
            <person name="Hirakawa Y."/>
            <person name="Hundley H.N."/>
            <person name="Ikeda Y."/>
            <person name="Inoue K."/>
            <person name="Inoue S.I."/>
            <person name="Ishida S."/>
            <person name="Jia Q."/>
            <person name="Kakita M."/>
            <person name="Kanazawa T."/>
            <person name="Kawai Y."/>
            <person name="Kawashima T."/>
            <person name="Kennedy M."/>
            <person name="Kinose K."/>
            <person name="Kinoshita T."/>
            <person name="Kohara Y."/>
            <person name="Koide E."/>
            <person name="Komatsu K."/>
            <person name="Kopischke S."/>
            <person name="Kubo M."/>
            <person name="Kyozuka J."/>
            <person name="Lagercrantz U."/>
            <person name="Lin S.S."/>
            <person name="Lindquist E."/>
            <person name="Lipzen A.M."/>
            <person name="Lu C.W."/>
            <person name="De Luna E."/>
            <person name="Martienssen R.A."/>
            <person name="Minamino N."/>
            <person name="Mizutani M."/>
            <person name="Mizutani M."/>
            <person name="Mochizuki N."/>
            <person name="Monte I."/>
            <person name="Mosher R."/>
            <person name="Nagasaki H."/>
            <person name="Nakagami H."/>
            <person name="Naramoto S."/>
            <person name="Nishitani K."/>
            <person name="Ohtani M."/>
            <person name="Okamoto T."/>
            <person name="Okumura M."/>
            <person name="Phillips J."/>
            <person name="Pollak B."/>
            <person name="Reinders A."/>
            <person name="Rovekamp M."/>
            <person name="Sano R."/>
            <person name="Sawa S."/>
            <person name="Schmid M.W."/>
            <person name="Shirakawa M."/>
            <person name="Solano R."/>
            <person name="Spunde A."/>
            <person name="Suetsugu N."/>
            <person name="Sugano S."/>
            <person name="Sugiyama A."/>
            <person name="Sun R."/>
            <person name="Suzuki Y."/>
            <person name="Takenaka M."/>
            <person name="Takezawa D."/>
            <person name="Tomogane H."/>
            <person name="Tsuzuki M."/>
            <person name="Ueda T."/>
            <person name="Umeda M."/>
            <person name="Ward J.M."/>
            <person name="Watanabe Y."/>
            <person name="Yazaki K."/>
            <person name="Yokoyama R."/>
            <person name="Yoshitake Y."/>
            <person name="Yotsui I."/>
            <person name="Zachgo S."/>
            <person name="Schmutz J."/>
        </authorList>
    </citation>
    <scope>NUCLEOTIDE SEQUENCE [LARGE SCALE GENOMIC DNA]</scope>
    <source>
        <strain evidence="11">Tak-1</strain>
    </source>
</reference>
<feature type="transmembrane region" description="Helical" evidence="8">
    <location>
        <begin position="220"/>
        <end position="244"/>
    </location>
</feature>
<evidence type="ECO:0000256" key="3">
    <source>
        <dbReference type="ARBA" id="ARBA00022679"/>
    </source>
</evidence>
<gene>
    <name evidence="10" type="ORF">MARPO_0108s0012</name>
</gene>